<accession>A0AA91DH18</accession>
<keyword evidence="2" id="KW-1185">Reference proteome</keyword>
<name>A0AA91DH18_9GAMM</name>
<dbReference type="AlphaFoldDB" id="A0AA91DH18"/>
<evidence type="ECO:0000313" key="2">
    <source>
        <dbReference type="Proteomes" id="UP000077734"/>
    </source>
</evidence>
<dbReference type="Proteomes" id="UP000077734">
    <property type="component" value="Unassembled WGS sequence"/>
</dbReference>
<dbReference type="EMBL" id="LUUL01000023">
    <property type="protein sequence ID" value="OAI29905.1"/>
    <property type="molecule type" value="Genomic_DNA"/>
</dbReference>
<sequence>MERGISMRRLRGLCLFGLLFVLGVQSLKAVTRQSLVLVTGTASSVPALTVQEARKLFLGVPLEKGGERPVPLLNVSDPLIYEVFLQKVAFMSANAYENQTISVVFRLGGKRPESYSDLKDLLAALQQHPGTVTYLWEDQVRASQGIKAVNVLWQGAAE</sequence>
<comment type="caution">
    <text evidence="1">The sequence shown here is derived from an EMBL/GenBank/DDBJ whole genome shotgun (WGS) entry which is preliminary data.</text>
</comment>
<organism evidence="1 2">
    <name type="scientific">Methylomonas koyamae</name>
    <dbReference type="NCBI Taxonomy" id="702114"/>
    <lineage>
        <taxon>Bacteria</taxon>
        <taxon>Pseudomonadati</taxon>
        <taxon>Pseudomonadota</taxon>
        <taxon>Gammaproteobacteria</taxon>
        <taxon>Methylococcales</taxon>
        <taxon>Methylococcaceae</taxon>
        <taxon>Methylomonas</taxon>
    </lineage>
</organism>
<evidence type="ECO:0000313" key="1">
    <source>
        <dbReference type="EMBL" id="OAI29905.1"/>
    </source>
</evidence>
<gene>
    <name evidence="1" type="ORF">A1356_03795</name>
</gene>
<reference evidence="1 2" key="1">
    <citation type="submission" date="2016-03" db="EMBL/GenBank/DDBJ databases">
        <authorList>
            <person name="Heylen K."/>
            <person name="De Vos P."/>
            <person name="Vekeman B."/>
        </authorList>
    </citation>
    <scope>NUCLEOTIDE SEQUENCE [LARGE SCALE GENOMIC DNA]</scope>
    <source>
        <strain evidence="1 2">R-49807</strain>
    </source>
</reference>
<proteinExistence type="predicted"/>
<protein>
    <submittedName>
        <fullName evidence="1">Uncharacterized protein</fullName>
    </submittedName>
</protein>